<feature type="region of interest" description="Disordered" evidence="1">
    <location>
        <begin position="278"/>
        <end position="315"/>
    </location>
</feature>
<dbReference type="PANTHER" id="PTHR35910">
    <property type="entry name" value="2EXR DOMAIN-CONTAINING PROTEIN"/>
    <property type="match status" value="1"/>
</dbReference>
<evidence type="ECO:0000313" key="3">
    <source>
        <dbReference type="EMBL" id="RDW81482.1"/>
    </source>
</evidence>
<dbReference type="PANTHER" id="PTHR35910:SF1">
    <property type="entry name" value="2EXR DOMAIN-CONTAINING PROTEIN"/>
    <property type="match status" value="1"/>
</dbReference>
<accession>A0A3D8S5B1</accession>
<dbReference type="EMBL" id="PVWQ01000005">
    <property type="protein sequence ID" value="RDW81482.1"/>
    <property type="molecule type" value="Genomic_DNA"/>
</dbReference>
<gene>
    <name evidence="3" type="ORF">DSM5745_05039</name>
</gene>
<keyword evidence="4" id="KW-1185">Reference proteome</keyword>
<name>A0A3D8S5B1_9EURO</name>
<comment type="caution">
    <text evidence="3">The sequence shown here is derived from an EMBL/GenBank/DDBJ whole genome shotgun (WGS) entry which is preliminary data.</text>
</comment>
<evidence type="ECO:0000313" key="4">
    <source>
        <dbReference type="Proteomes" id="UP000256690"/>
    </source>
</evidence>
<organism evidence="3 4">
    <name type="scientific">Aspergillus mulundensis</name>
    <dbReference type="NCBI Taxonomy" id="1810919"/>
    <lineage>
        <taxon>Eukaryota</taxon>
        <taxon>Fungi</taxon>
        <taxon>Dikarya</taxon>
        <taxon>Ascomycota</taxon>
        <taxon>Pezizomycotina</taxon>
        <taxon>Eurotiomycetes</taxon>
        <taxon>Eurotiomycetidae</taxon>
        <taxon>Eurotiales</taxon>
        <taxon>Aspergillaceae</taxon>
        <taxon>Aspergillus</taxon>
        <taxon>Aspergillus subgen. Nidulantes</taxon>
    </lineage>
</organism>
<dbReference type="Pfam" id="PF20150">
    <property type="entry name" value="2EXR"/>
    <property type="match status" value="1"/>
</dbReference>
<dbReference type="STRING" id="1810919.A0A3D8S5B1"/>
<reference evidence="3 4" key="1">
    <citation type="journal article" date="2018" name="IMA Fungus">
        <title>IMA Genome-F 9: Draft genome sequence of Annulohypoxylon stygium, Aspergillus mulundensis, Berkeleyomyces basicola (syn. Thielaviopsis basicola), Ceratocystis smalleyi, two Cercospora beticola strains, Coleophoma cylindrospora, Fusarium fracticaudum, Phialophora cf. hyalina, and Morchella septimelata.</title>
        <authorList>
            <person name="Wingfield B.D."/>
            <person name="Bills G.F."/>
            <person name="Dong Y."/>
            <person name="Huang W."/>
            <person name="Nel W.J."/>
            <person name="Swalarsk-Parry B.S."/>
            <person name="Vaghefi N."/>
            <person name="Wilken P.M."/>
            <person name="An Z."/>
            <person name="de Beer Z.W."/>
            <person name="De Vos L."/>
            <person name="Chen L."/>
            <person name="Duong T.A."/>
            <person name="Gao Y."/>
            <person name="Hammerbacher A."/>
            <person name="Kikkert J.R."/>
            <person name="Li Y."/>
            <person name="Li H."/>
            <person name="Li K."/>
            <person name="Li Q."/>
            <person name="Liu X."/>
            <person name="Ma X."/>
            <person name="Naidoo K."/>
            <person name="Pethybridge S.J."/>
            <person name="Sun J."/>
            <person name="Steenkamp E.T."/>
            <person name="van der Nest M.A."/>
            <person name="van Wyk S."/>
            <person name="Wingfield M.J."/>
            <person name="Xiong C."/>
            <person name="Yue Q."/>
            <person name="Zhang X."/>
        </authorList>
    </citation>
    <scope>NUCLEOTIDE SEQUENCE [LARGE SCALE GENOMIC DNA]</scope>
    <source>
        <strain evidence="3 4">DSM 5745</strain>
    </source>
</reference>
<dbReference type="OrthoDB" id="3540486at2759"/>
<feature type="compositionally biased region" description="Basic and acidic residues" evidence="1">
    <location>
        <begin position="278"/>
        <end position="288"/>
    </location>
</feature>
<sequence>MEFHLFPKLPAELRLEIWRLCLPHLVLELDNPFSIVVYIRQRYFPCILQKTTQINGHKPLIALVCREARDVAYKAGHEFDPTPDNPVAWASGTSLYQRLDPARDTVHLNWEPAYGADYNSSGDHPVEFLAWVASTTKLNGASFMFGQLSSVNHPPSRVLALRPSWRVVVYVVVIHAGRKAGAESELFGLLGDAHMQIIDVASRDRVDAYFRLFEACRGNDPCPQDISRELVKAVPARLRERIAKVFWKEGAPPTLLVPAIMFRFYTGRRYRTGARELESWDAREERRKTNPSPPSDLNRGRGRGRRRVVCPGPSE</sequence>
<dbReference type="Proteomes" id="UP000256690">
    <property type="component" value="Unassembled WGS sequence"/>
</dbReference>
<evidence type="ECO:0000259" key="2">
    <source>
        <dbReference type="Pfam" id="PF20150"/>
    </source>
</evidence>
<evidence type="ECO:0000256" key="1">
    <source>
        <dbReference type="SAM" id="MobiDB-lite"/>
    </source>
</evidence>
<feature type="domain" description="2EXR" evidence="2">
    <location>
        <begin position="3"/>
        <end position="106"/>
    </location>
</feature>
<dbReference type="GeneID" id="38115409"/>
<dbReference type="InterPro" id="IPR045518">
    <property type="entry name" value="2EXR"/>
</dbReference>
<proteinExistence type="predicted"/>
<dbReference type="AlphaFoldDB" id="A0A3D8S5B1"/>
<dbReference type="RefSeq" id="XP_026604535.1">
    <property type="nucleotide sequence ID" value="XM_026747055.1"/>
</dbReference>
<protein>
    <recommendedName>
        <fullName evidence="2">2EXR domain-containing protein</fullName>
    </recommendedName>
</protein>